<gene>
    <name evidence="2" type="ORF">TAV2_LOCUS14350</name>
</gene>
<feature type="non-terminal residue" evidence="2">
    <location>
        <position position="1"/>
    </location>
</feature>
<dbReference type="AlphaFoldDB" id="A0AAU9S8W8"/>
<evidence type="ECO:0000313" key="2">
    <source>
        <dbReference type="EMBL" id="CAH2060486.1"/>
    </source>
</evidence>
<dbReference type="Proteomes" id="UP000836841">
    <property type="component" value="Chromosome 4"/>
</dbReference>
<evidence type="ECO:0000313" key="3">
    <source>
        <dbReference type="Proteomes" id="UP000836841"/>
    </source>
</evidence>
<keyword evidence="1" id="KW-0732">Signal</keyword>
<sequence length="69" mass="8103">NIDFMGSLLKLYFAFISIVFVAQSGETIRDLKSFKLNENIIYDCVDIYKQPSLNHPLLQNHKIQFCLFF</sequence>
<dbReference type="EMBL" id="OU466860">
    <property type="protein sequence ID" value="CAH2060486.1"/>
    <property type="molecule type" value="Genomic_DNA"/>
</dbReference>
<proteinExistence type="predicted"/>
<protein>
    <submittedName>
        <fullName evidence="2">Uncharacterized protein</fullName>
    </submittedName>
</protein>
<accession>A0AAU9S8W8</accession>
<organism evidence="2 3">
    <name type="scientific">Thlaspi arvense</name>
    <name type="common">Field penny-cress</name>
    <dbReference type="NCBI Taxonomy" id="13288"/>
    <lineage>
        <taxon>Eukaryota</taxon>
        <taxon>Viridiplantae</taxon>
        <taxon>Streptophyta</taxon>
        <taxon>Embryophyta</taxon>
        <taxon>Tracheophyta</taxon>
        <taxon>Spermatophyta</taxon>
        <taxon>Magnoliopsida</taxon>
        <taxon>eudicotyledons</taxon>
        <taxon>Gunneridae</taxon>
        <taxon>Pentapetalae</taxon>
        <taxon>rosids</taxon>
        <taxon>malvids</taxon>
        <taxon>Brassicales</taxon>
        <taxon>Brassicaceae</taxon>
        <taxon>Thlaspideae</taxon>
        <taxon>Thlaspi</taxon>
    </lineage>
</organism>
<name>A0AAU9S8W8_THLAR</name>
<reference evidence="2 3" key="1">
    <citation type="submission" date="2022-03" db="EMBL/GenBank/DDBJ databases">
        <authorList>
            <person name="Nunn A."/>
            <person name="Chopra R."/>
            <person name="Nunn A."/>
            <person name="Contreras Garrido A."/>
        </authorList>
    </citation>
    <scope>NUCLEOTIDE SEQUENCE [LARGE SCALE GENOMIC DNA]</scope>
</reference>
<keyword evidence="3" id="KW-1185">Reference proteome</keyword>
<feature type="chain" id="PRO_5043885774" evidence="1">
    <location>
        <begin position="25"/>
        <end position="69"/>
    </location>
</feature>
<feature type="signal peptide" evidence="1">
    <location>
        <begin position="1"/>
        <end position="24"/>
    </location>
</feature>
<evidence type="ECO:0000256" key="1">
    <source>
        <dbReference type="SAM" id="SignalP"/>
    </source>
</evidence>